<dbReference type="Proteomes" id="UP000202888">
    <property type="component" value="Segment"/>
</dbReference>
<keyword evidence="2" id="KW-1185">Reference proteome</keyword>
<proteinExistence type="predicted"/>
<dbReference type="EMBL" id="KP671755">
    <property type="protein sequence ID" value="AJT61062.1"/>
    <property type="molecule type" value="Genomic_DNA"/>
</dbReference>
<dbReference type="GeneID" id="26628547"/>
<organism evidence="1 2">
    <name type="scientific">Vibrio phage ValKK3</name>
    <dbReference type="NCBI Taxonomy" id="1610855"/>
    <lineage>
        <taxon>Viruses</taxon>
        <taxon>Duplodnaviria</taxon>
        <taxon>Heunggongvirae</taxon>
        <taxon>Uroviricota</taxon>
        <taxon>Caudoviricetes</taxon>
        <taxon>Pantevenvirales</taxon>
        <taxon>Straboviridae</taxon>
        <taxon>Schizotequatrovirus</taxon>
        <taxon>Schizotequatrovirus valkk3</taxon>
    </lineage>
</organism>
<protein>
    <submittedName>
        <fullName evidence="1">Uncharacterized protein</fullName>
    </submittedName>
</protein>
<dbReference type="KEGG" id="vg:26628547"/>
<name>A0A0D4DBN9_9CAUD</name>
<sequence length="86" mass="9803">MSYLLSMQKGCSTVVTVSGVPLVVDHETEYVTVDGNGYVMGWTDRPYFDEEEQTWSCYELYGEEWHLATIANPTKEAVETLIEVYP</sequence>
<reference evidence="1 2" key="1">
    <citation type="journal article" date="2016" name="Genom Data">
        <title>Complete genome sequence of a giant Vibrio phage ValKK3 infecting Vibrio alginolyticus.</title>
        <authorList>
            <person name="Lal T.M."/>
            <person name="Sano M."/>
            <person name="Hatai K."/>
            <person name="Ransangan J."/>
        </authorList>
    </citation>
    <scope>NUCLEOTIDE SEQUENCE [LARGE SCALE GENOMIC DNA]</scope>
</reference>
<evidence type="ECO:0000313" key="2">
    <source>
        <dbReference type="Proteomes" id="UP000202888"/>
    </source>
</evidence>
<evidence type="ECO:0000313" key="1">
    <source>
        <dbReference type="EMBL" id="AJT61062.1"/>
    </source>
</evidence>
<accession>A0A0D4DBN9</accession>
<dbReference type="OrthoDB" id="22839at10239"/>
<dbReference type="RefSeq" id="YP_009201324.1">
    <property type="nucleotide sequence ID" value="NC_028829.1"/>
</dbReference>